<evidence type="ECO:0000256" key="1">
    <source>
        <dbReference type="SAM" id="SignalP"/>
    </source>
</evidence>
<dbReference type="RefSeq" id="WP_054803657.1">
    <property type="nucleotide sequence ID" value="NZ_CP019445.1"/>
</dbReference>
<gene>
    <name evidence="3" type="ORF">BWI95_18355</name>
</gene>
<dbReference type="InterPro" id="IPR041238">
    <property type="entry name" value="Rap1a"/>
</dbReference>
<accession>A0A807LNM2</accession>
<dbReference type="Gene3D" id="1.10.890.40">
    <property type="match status" value="1"/>
</dbReference>
<dbReference type="Pfam" id="PF18602">
    <property type="entry name" value="Rap1a"/>
    <property type="match status" value="1"/>
</dbReference>
<feature type="chain" id="PRO_5032640042" description="Rap1a immunity protein domain-containing protein" evidence="1">
    <location>
        <begin position="21"/>
        <end position="143"/>
    </location>
</feature>
<proteinExistence type="predicted"/>
<evidence type="ECO:0000313" key="4">
    <source>
        <dbReference type="Proteomes" id="UP000187148"/>
    </source>
</evidence>
<dbReference type="EMBL" id="CP019445">
    <property type="protein sequence ID" value="APZ06862.1"/>
    <property type="molecule type" value="Genomic_DNA"/>
</dbReference>
<evidence type="ECO:0000313" key="3">
    <source>
        <dbReference type="EMBL" id="APZ06862.1"/>
    </source>
</evidence>
<feature type="signal peptide" evidence="1">
    <location>
        <begin position="1"/>
        <end position="20"/>
    </location>
</feature>
<protein>
    <recommendedName>
        <fullName evidence="2">Rap1a immunity protein domain-containing protein</fullName>
    </recommendedName>
</protein>
<organism evidence="3 4">
    <name type="scientific">Kosakonia cowanii JCM 10956 = DSM 18146</name>
    <dbReference type="NCBI Taxonomy" id="1300165"/>
    <lineage>
        <taxon>Bacteria</taxon>
        <taxon>Pseudomonadati</taxon>
        <taxon>Pseudomonadota</taxon>
        <taxon>Gammaproteobacteria</taxon>
        <taxon>Enterobacterales</taxon>
        <taxon>Enterobacteriaceae</taxon>
        <taxon>Kosakonia</taxon>
    </lineage>
</organism>
<feature type="domain" description="Rap1a immunity protein" evidence="2">
    <location>
        <begin position="66"/>
        <end position="137"/>
    </location>
</feature>
<evidence type="ECO:0000259" key="2">
    <source>
        <dbReference type="Pfam" id="PF18602"/>
    </source>
</evidence>
<sequence>MKTNIAIAGSLLIFSALSGAETRTYQYPQADALPEDSTTNLLRDPALLNGFDVNMSTKRFADAWFSKTNERERIKADMYLLGVLDTTEGSVWCGYNRLLPSSIHENLYSYLENLTAEKAKQRASKTIVDAMSELAPCKKGNKK</sequence>
<name>A0A807LNM2_9ENTR</name>
<dbReference type="Proteomes" id="UP000187148">
    <property type="component" value="Chromosome"/>
</dbReference>
<keyword evidence="1" id="KW-0732">Signal</keyword>
<dbReference type="AlphaFoldDB" id="A0A807LNM2"/>
<keyword evidence="4" id="KW-1185">Reference proteome</keyword>
<dbReference type="KEGG" id="kco:BWI95_18355"/>
<reference evidence="3 4" key="1">
    <citation type="submission" date="2017-01" db="EMBL/GenBank/DDBJ databases">
        <authorList>
            <person name="Cao J.-M."/>
        </authorList>
    </citation>
    <scope>NUCLEOTIDE SEQUENCE [LARGE SCALE GENOMIC DNA]</scope>
    <source>
        <strain evidence="3 4">888-76</strain>
    </source>
</reference>